<sequence length="42" mass="4836">MISNIIFTIWEIEAVTVVHRLLTICATAFPHAGQAISRRWIR</sequence>
<dbReference type="AlphaFoldDB" id="A0A401JBA3"/>
<evidence type="ECO:0000313" key="1">
    <source>
        <dbReference type="EMBL" id="GBL44826.1"/>
    </source>
</evidence>
<proteinExistence type="predicted"/>
<keyword evidence="2" id="KW-1185">Reference proteome</keyword>
<comment type="caution">
    <text evidence="1">The sequence shown here is derived from an EMBL/GenBank/DDBJ whole genome shotgun (WGS) entry which is preliminary data.</text>
</comment>
<organism evidence="1 2">
    <name type="scientific">Sulfuriferula multivorans</name>
    <dbReference type="NCBI Taxonomy" id="1559896"/>
    <lineage>
        <taxon>Bacteria</taxon>
        <taxon>Pseudomonadati</taxon>
        <taxon>Pseudomonadota</taxon>
        <taxon>Betaproteobacteria</taxon>
        <taxon>Nitrosomonadales</taxon>
        <taxon>Sulfuricellaceae</taxon>
        <taxon>Sulfuriferula</taxon>
    </lineage>
</organism>
<protein>
    <submittedName>
        <fullName evidence="1">Uncharacterized protein</fullName>
    </submittedName>
</protein>
<dbReference type="Proteomes" id="UP000286806">
    <property type="component" value="Unassembled WGS sequence"/>
</dbReference>
<name>A0A401JBA3_9PROT</name>
<evidence type="ECO:0000313" key="2">
    <source>
        <dbReference type="Proteomes" id="UP000286806"/>
    </source>
</evidence>
<dbReference type="EMBL" id="BGOW01000003">
    <property type="protein sequence ID" value="GBL44826.1"/>
    <property type="molecule type" value="Genomic_DNA"/>
</dbReference>
<accession>A0A401JBA3</accession>
<gene>
    <name evidence="1" type="ORF">SFMTTN_0627</name>
</gene>
<reference evidence="1 2" key="1">
    <citation type="journal article" date="2019" name="Front. Microbiol.">
        <title>Genomes of Neutrophilic Sulfur-Oxidizing Chemolithoautotrophs Representing 9 Proteobacterial Species From 8 Genera.</title>
        <authorList>
            <person name="Watanabe T."/>
            <person name="Kojima H."/>
            <person name="Umezawa K."/>
            <person name="Hori C."/>
            <person name="Takasuka T.E."/>
            <person name="Kato Y."/>
            <person name="Fukui M."/>
        </authorList>
    </citation>
    <scope>NUCLEOTIDE SEQUENCE [LARGE SCALE GENOMIC DNA]</scope>
    <source>
        <strain evidence="1 2">TTN</strain>
    </source>
</reference>